<dbReference type="Proteomes" id="UP000050430">
    <property type="component" value="Unassembled WGS sequence"/>
</dbReference>
<evidence type="ECO:0000259" key="19">
    <source>
        <dbReference type="PROSITE" id="PS51483"/>
    </source>
</evidence>
<sequence>MKIPLSWLKDYVDIDLPLDQLARLLTMAGLEVDEIHTIGLPIPHSDHSEFKFSGLEWDREKIVVAQIDEVMPHPNADRLVLCKLKDGTGEYIVLTGAPNLYPYKGQGPLAQPIKVAYAKEGAVLYDGHAAGLELTTLKRAKIRGVESFSMVCSEKELGISEEHEGIIFLEPDAPTGMPLVDYIGDAVFEISILPNMIRNACVIGVAREVAALTGKTLKKPVPTHKATGPSLKGKIGIKITSPQLNPRFAVGMISNCQHAESPYKIQRRLRLAGMRPINALVDATNYVMLETGQPLHAFDYDVLVKRVKGGVPTIITRTAAEGEKLTTLDNVERTLKDYTVLVCDTEGALSVAGVMGGLESEITESTKTVLLEGAAWNFINIRKTMSYLKLNSEASFRFARGIHPELCPEAIQLCLDRMAEWTGGEIYSDLVDEYPLPAKDPMVTVTTNDVTRWLGIDLTADKIASLLRPLEFVCTVKGNAVEVKTPPYRLDIGEEIIGVADVMEEIARMYGYDAIPATRLSDEMPPQRNNPSLEREEMVRDLLVKFGLQETISYRMTSPEREARWLQPVDKSAIDLDYVTLQNPIAVDRRVMRRSVMASVLETLQKNIRLSNRLMLFEIGQAYLPQKDNILPTEPRQLAIALSGRRETPAWDKKDNNTLDFFDLKGILEELAEGLHLEKVSFTPTTADGFHPGKCASFTCGDVTLGVFGEIHPLVKERFDFLQAPVLAADIDLEALLNVIPPLMTTSPVPLYPPVLEDIALTVDEAVPAGKVEALIRQTGGKNLVDIRLFDIFRSIQIGAGKKSLAYSLTYQAPDRTLTDQEVAQIRGRIVKRLDQELGAKLRA</sequence>
<evidence type="ECO:0000256" key="16">
    <source>
        <dbReference type="PROSITE-ProRule" id="PRU00209"/>
    </source>
</evidence>
<dbReference type="InterPro" id="IPR005146">
    <property type="entry name" value="B3/B4_tRNA-bd"/>
</dbReference>
<dbReference type="InterPro" id="IPR005121">
    <property type="entry name" value="Fdx_antiC-bd"/>
</dbReference>
<evidence type="ECO:0000256" key="9">
    <source>
        <dbReference type="ARBA" id="ARBA00022840"/>
    </source>
</evidence>
<dbReference type="RefSeq" id="WP_062420815.1">
    <property type="nucleotide sequence ID" value="NZ_BBYA01000005.1"/>
</dbReference>
<evidence type="ECO:0000259" key="17">
    <source>
        <dbReference type="PROSITE" id="PS50886"/>
    </source>
</evidence>
<keyword evidence="4 15" id="KW-0963">Cytoplasm</keyword>
<dbReference type="InterPro" id="IPR002547">
    <property type="entry name" value="tRNA-bd_dom"/>
</dbReference>
<dbReference type="Gene3D" id="2.40.50.140">
    <property type="entry name" value="Nucleic acid-binding proteins"/>
    <property type="match status" value="1"/>
</dbReference>
<comment type="subcellular location">
    <subcellularLocation>
        <location evidence="1 15">Cytoplasm</location>
    </subcellularLocation>
</comment>
<dbReference type="GO" id="GO:0004826">
    <property type="term" value="F:phenylalanine-tRNA ligase activity"/>
    <property type="evidence" value="ECO:0007669"/>
    <property type="project" value="UniProtKB-UniRule"/>
</dbReference>
<accession>A0A0P6X758</accession>
<dbReference type="FunFam" id="3.30.70.380:FF:000001">
    <property type="entry name" value="Phenylalanine--tRNA ligase beta subunit"/>
    <property type="match status" value="1"/>
</dbReference>
<evidence type="ECO:0000256" key="6">
    <source>
        <dbReference type="ARBA" id="ARBA00022598"/>
    </source>
</evidence>
<evidence type="ECO:0000256" key="12">
    <source>
        <dbReference type="ARBA" id="ARBA00022917"/>
    </source>
</evidence>
<evidence type="ECO:0000256" key="7">
    <source>
        <dbReference type="ARBA" id="ARBA00022723"/>
    </source>
</evidence>
<dbReference type="SUPFAM" id="SSF55681">
    <property type="entry name" value="Class II aaRS and biotin synthetases"/>
    <property type="match status" value="1"/>
</dbReference>
<dbReference type="InterPro" id="IPR009061">
    <property type="entry name" value="DNA-bd_dom_put_sf"/>
</dbReference>
<dbReference type="STRING" id="229920.ADM99_13280"/>
<dbReference type="Gene3D" id="3.50.40.10">
    <property type="entry name" value="Phenylalanyl-trna Synthetase, Chain B, domain 3"/>
    <property type="match status" value="1"/>
</dbReference>
<reference evidence="20 21" key="1">
    <citation type="submission" date="2015-07" db="EMBL/GenBank/DDBJ databases">
        <title>Genome sequence of Leptolinea tardivitalis DSM 16556.</title>
        <authorList>
            <person name="Hemp J."/>
            <person name="Ward L.M."/>
            <person name="Pace L.A."/>
            <person name="Fischer W.W."/>
        </authorList>
    </citation>
    <scope>NUCLEOTIDE SEQUENCE [LARGE SCALE GENOMIC DNA]</scope>
    <source>
        <strain evidence="20 21">YMTK-2</strain>
    </source>
</reference>
<dbReference type="HAMAP" id="MF_00283">
    <property type="entry name" value="Phe_tRNA_synth_beta1"/>
    <property type="match status" value="1"/>
</dbReference>
<feature type="binding site" evidence="15">
    <location>
        <position position="504"/>
    </location>
    <ligand>
        <name>Mg(2+)</name>
        <dbReference type="ChEBI" id="CHEBI:18420"/>
        <note>shared with alpha subunit</note>
    </ligand>
</feature>
<dbReference type="PROSITE" id="PS50886">
    <property type="entry name" value="TRBD"/>
    <property type="match status" value="1"/>
</dbReference>
<keyword evidence="8 15" id="KW-0547">Nucleotide-binding</keyword>
<comment type="catalytic activity">
    <reaction evidence="14 15">
        <text>tRNA(Phe) + L-phenylalanine + ATP = L-phenylalanyl-tRNA(Phe) + AMP + diphosphate + H(+)</text>
        <dbReference type="Rhea" id="RHEA:19413"/>
        <dbReference type="Rhea" id="RHEA-COMP:9668"/>
        <dbReference type="Rhea" id="RHEA-COMP:9699"/>
        <dbReference type="ChEBI" id="CHEBI:15378"/>
        <dbReference type="ChEBI" id="CHEBI:30616"/>
        <dbReference type="ChEBI" id="CHEBI:33019"/>
        <dbReference type="ChEBI" id="CHEBI:58095"/>
        <dbReference type="ChEBI" id="CHEBI:78442"/>
        <dbReference type="ChEBI" id="CHEBI:78531"/>
        <dbReference type="ChEBI" id="CHEBI:456215"/>
        <dbReference type="EC" id="6.1.1.20"/>
    </reaction>
</comment>
<comment type="caution">
    <text evidence="20">The sequence shown here is derived from an EMBL/GenBank/DDBJ whole genome shotgun (WGS) entry which is preliminary data.</text>
</comment>
<dbReference type="CDD" id="cd00769">
    <property type="entry name" value="PheRS_beta_core"/>
    <property type="match status" value="1"/>
</dbReference>
<evidence type="ECO:0000256" key="14">
    <source>
        <dbReference type="ARBA" id="ARBA00049255"/>
    </source>
</evidence>
<dbReference type="InterPro" id="IPR045060">
    <property type="entry name" value="Phe-tRNA-ligase_IIc_bsu"/>
</dbReference>
<comment type="subunit">
    <text evidence="3 15">Tetramer of two alpha and two beta subunits.</text>
</comment>
<dbReference type="InterPro" id="IPR045864">
    <property type="entry name" value="aa-tRNA-synth_II/BPL/LPL"/>
</dbReference>
<name>A0A0P6X758_9CHLR</name>
<evidence type="ECO:0000256" key="13">
    <source>
        <dbReference type="ARBA" id="ARBA00023146"/>
    </source>
</evidence>
<keyword evidence="21" id="KW-1185">Reference proteome</keyword>
<evidence type="ECO:0000313" key="20">
    <source>
        <dbReference type="EMBL" id="KPL70863.1"/>
    </source>
</evidence>
<dbReference type="SMART" id="SM00874">
    <property type="entry name" value="B5"/>
    <property type="match status" value="1"/>
</dbReference>
<evidence type="ECO:0000256" key="1">
    <source>
        <dbReference type="ARBA" id="ARBA00004496"/>
    </source>
</evidence>
<dbReference type="InterPro" id="IPR005147">
    <property type="entry name" value="tRNA_synthase_B5-dom"/>
</dbReference>
<dbReference type="CDD" id="cd02796">
    <property type="entry name" value="tRNA_bind_bactPheRS"/>
    <property type="match status" value="1"/>
</dbReference>
<dbReference type="GO" id="GO:0009328">
    <property type="term" value="C:phenylalanine-tRNA ligase complex"/>
    <property type="evidence" value="ECO:0007669"/>
    <property type="project" value="TreeGrafter"/>
</dbReference>
<dbReference type="GO" id="GO:0006432">
    <property type="term" value="P:phenylalanyl-tRNA aminoacylation"/>
    <property type="evidence" value="ECO:0007669"/>
    <property type="project" value="UniProtKB-UniRule"/>
</dbReference>
<dbReference type="Pfam" id="PF03147">
    <property type="entry name" value="FDX-ACB"/>
    <property type="match status" value="1"/>
</dbReference>
<evidence type="ECO:0000256" key="3">
    <source>
        <dbReference type="ARBA" id="ARBA00011209"/>
    </source>
</evidence>
<evidence type="ECO:0000256" key="15">
    <source>
        <dbReference type="HAMAP-Rule" id="MF_00283"/>
    </source>
</evidence>
<feature type="binding site" evidence="15">
    <location>
        <position position="501"/>
    </location>
    <ligand>
        <name>Mg(2+)</name>
        <dbReference type="ChEBI" id="CHEBI:18420"/>
        <note>shared with alpha subunit</note>
    </ligand>
</feature>
<evidence type="ECO:0000256" key="5">
    <source>
        <dbReference type="ARBA" id="ARBA00022555"/>
    </source>
</evidence>
<dbReference type="Gene3D" id="3.30.930.10">
    <property type="entry name" value="Bira Bifunctional Protein, Domain 2"/>
    <property type="match status" value="1"/>
</dbReference>
<keyword evidence="12 15" id="KW-0648">Protein biosynthesis</keyword>
<evidence type="ECO:0000256" key="2">
    <source>
        <dbReference type="ARBA" id="ARBA00008653"/>
    </source>
</evidence>
<evidence type="ECO:0000256" key="10">
    <source>
        <dbReference type="ARBA" id="ARBA00022842"/>
    </source>
</evidence>
<dbReference type="Pfam" id="PF03484">
    <property type="entry name" value="B5"/>
    <property type="match status" value="1"/>
</dbReference>
<dbReference type="InterPro" id="IPR004532">
    <property type="entry name" value="Phe-tRNA-ligase_IIc_bsu_bact"/>
</dbReference>
<feature type="binding site" evidence="15">
    <location>
        <position position="491"/>
    </location>
    <ligand>
        <name>Mg(2+)</name>
        <dbReference type="ChEBI" id="CHEBI:18420"/>
        <note>shared with alpha subunit</note>
    </ligand>
</feature>
<feature type="domain" description="TRNA-binding" evidence="17">
    <location>
        <begin position="56"/>
        <end position="180"/>
    </location>
</feature>
<feature type="domain" description="FDX-ACB" evidence="18">
    <location>
        <begin position="750"/>
        <end position="843"/>
    </location>
</feature>
<keyword evidence="11 16" id="KW-0694">RNA-binding</keyword>
<keyword evidence="10 15" id="KW-0460">Magnesium</keyword>
<evidence type="ECO:0000313" key="21">
    <source>
        <dbReference type="Proteomes" id="UP000050430"/>
    </source>
</evidence>
<dbReference type="InterPro" id="IPR012340">
    <property type="entry name" value="NA-bd_OB-fold"/>
</dbReference>
<dbReference type="PROSITE" id="PS51447">
    <property type="entry name" value="FDX_ACB"/>
    <property type="match status" value="1"/>
</dbReference>
<keyword evidence="7 15" id="KW-0479">Metal-binding</keyword>
<dbReference type="Gene3D" id="3.30.70.380">
    <property type="entry name" value="Ferrodoxin-fold anticodon-binding domain"/>
    <property type="match status" value="1"/>
</dbReference>
<comment type="cofactor">
    <cofactor evidence="15">
        <name>Mg(2+)</name>
        <dbReference type="ChEBI" id="CHEBI:18420"/>
    </cofactor>
    <text evidence="15">Binds 2 magnesium ions per tetramer.</text>
</comment>
<dbReference type="InterPro" id="IPR033714">
    <property type="entry name" value="tRNA_bind_bactPheRS"/>
</dbReference>
<dbReference type="PATRIC" id="fig|229920.5.peg.890"/>
<dbReference type="EMBL" id="LGCK01000013">
    <property type="protein sequence ID" value="KPL70863.1"/>
    <property type="molecule type" value="Genomic_DNA"/>
</dbReference>
<comment type="similarity">
    <text evidence="2 15">Belongs to the phenylalanyl-tRNA synthetase beta subunit family. Type 1 subfamily.</text>
</comment>
<dbReference type="SUPFAM" id="SSF56037">
    <property type="entry name" value="PheT/TilS domain"/>
    <property type="match status" value="1"/>
</dbReference>
<dbReference type="SMART" id="SM00873">
    <property type="entry name" value="B3_4"/>
    <property type="match status" value="1"/>
</dbReference>
<proteinExistence type="inferred from homology"/>
<keyword evidence="5 16" id="KW-0820">tRNA-binding</keyword>
<evidence type="ECO:0000256" key="11">
    <source>
        <dbReference type="ARBA" id="ARBA00022884"/>
    </source>
</evidence>
<evidence type="ECO:0000259" key="18">
    <source>
        <dbReference type="PROSITE" id="PS51447"/>
    </source>
</evidence>
<dbReference type="PANTHER" id="PTHR10947">
    <property type="entry name" value="PHENYLALANYL-TRNA SYNTHETASE BETA CHAIN AND LEUCINE-RICH REPEAT-CONTAINING PROTEIN 47"/>
    <property type="match status" value="1"/>
</dbReference>
<dbReference type="SUPFAM" id="SSF50249">
    <property type="entry name" value="Nucleic acid-binding proteins"/>
    <property type="match status" value="1"/>
</dbReference>
<dbReference type="OrthoDB" id="9805455at2"/>
<dbReference type="Pfam" id="PF03483">
    <property type="entry name" value="B3_4"/>
    <property type="match status" value="1"/>
</dbReference>
<feature type="binding site" evidence="15">
    <location>
        <position position="505"/>
    </location>
    <ligand>
        <name>Mg(2+)</name>
        <dbReference type="ChEBI" id="CHEBI:18420"/>
        <note>shared with alpha subunit</note>
    </ligand>
</feature>
<protein>
    <recommendedName>
        <fullName evidence="15">Phenylalanine--tRNA ligase beta subunit</fullName>
        <ecNumber evidence="15">6.1.1.20</ecNumber>
    </recommendedName>
    <alternativeName>
        <fullName evidence="15">Phenylalanyl-tRNA synthetase beta subunit</fullName>
        <shortName evidence="15">PheRS</shortName>
    </alternativeName>
</protein>
<evidence type="ECO:0000256" key="8">
    <source>
        <dbReference type="ARBA" id="ARBA00022741"/>
    </source>
</evidence>
<keyword evidence="9 15" id="KW-0067">ATP-binding</keyword>
<dbReference type="InterPro" id="IPR041616">
    <property type="entry name" value="PheRS_beta_core"/>
</dbReference>
<gene>
    <name evidence="15" type="primary">pheT</name>
    <name evidence="20" type="ORF">ADM99_13280</name>
</gene>
<dbReference type="SUPFAM" id="SSF46955">
    <property type="entry name" value="Putative DNA-binding domain"/>
    <property type="match status" value="1"/>
</dbReference>
<dbReference type="NCBIfam" id="TIGR00472">
    <property type="entry name" value="pheT_bact"/>
    <property type="match status" value="1"/>
</dbReference>
<dbReference type="GO" id="GO:0000049">
    <property type="term" value="F:tRNA binding"/>
    <property type="evidence" value="ECO:0007669"/>
    <property type="project" value="UniProtKB-UniRule"/>
</dbReference>
<dbReference type="InterPro" id="IPR036690">
    <property type="entry name" value="Fdx_antiC-bd_sf"/>
</dbReference>
<evidence type="ECO:0000256" key="4">
    <source>
        <dbReference type="ARBA" id="ARBA00022490"/>
    </source>
</evidence>
<dbReference type="GO" id="GO:0000287">
    <property type="term" value="F:magnesium ion binding"/>
    <property type="evidence" value="ECO:0007669"/>
    <property type="project" value="UniProtKB-UniRule"/>
</dbReference>
<organism evidence="20 21">
    <name type="scientific">Leptolinea tardivitalis</name>
    <dbReference type="NCBI Taxonomy" id="229920"/>
    <lineage>
        <taxon>Bacteria</taxon>
        <taxon>Bacillati</taxon>
        <taxon>Chloroflexota</taxon>
        <taxon>Anaerolineae</taxon>
        <taxon>Anaerolineales</taxon>
        <taxon>Anaerolineaceae</taxon>
        <taxon>Leptolinea</taxon>
    </lineage>
</organism>
<keyword evidence="13 15" id="KW-0030">Aminoacyl-tRNA synthetase</keyword>
<dbReference type="Pfam" id="PF17759">
    <property type="entry name" value="tRNA_synthFbeta"/>
    <property type="match status" value="1"/>
</dbReference>
<dbReference type="EC" id="6.1.1.20" evidence="15"/>
<dbReference type="SUPFAM" id="SSF54991">
    <property type="entry name" value="Anticodon-binding domain of PheRS"/>
    <property type="match status" value="1"/>
</dbReference>
<dbReference type="InterPro" id="IPR020825">
    <property type="entry name" value="Phe-tRNA_synthase-like_B3/B4"/>
</dbReference>
<dbReference type="PANTHER" id="PTHR10947:SF0">
    <property type="entry name" value="PHENYLALANINE--TRNA LIGASE BETA SUBUNIT"/>
    <property type="match status" value="1"/>
</dbReference>
<dbReference type="Pfam" id="PF01588">
    <property type="entry name" value="tRNA_bind"/>
    <property type="match status" value="1"/>
</dbReference>
<keyword evidence="6 15" id="KW-0436">Ligase</keyword>
<feature type="domain" description="B5" evidence="19">
    <location>
        <begin position="438"/>
        <end position="517"/>
    </location>
</feature>
<dbReference type="PROSITE" id="PS51483">
    <property type="entry name" value="B5"/>
    <property type="match status" value="1"/>
</dbReference>
<dbReference type="GO" id="GO:0005524">
    <property type="term" value="F:ATP binding"/>
    <property type="evidence" value="ECO:0007669"/>
    <property type="project" value="UniProtKB-UniRule"/>
</dbReference>
<dbReference type="AlphaFoldDB" id="A0A0P6X758"/>
<dbReference type="Gene3D" id="3.30.56.10">
    <property type="match status" value="2"/>
</dbReference>
<dbReference type="SMART" id="SM00896">
    <property type="entry name" value="FDX-ACB"/>
    <property type="match status" value="1"/>
</dbReference>